<gene>
    <name evidence="3" type="ORF">D3M59_06910</name>
</gene>
<name>A0A418PZK0_9SPHN</name>
<dbReference type="EMBL" id="QXTF01000002">
    <property type="protein sequence ID" value="RIX29049.1"/>
    <property type="molecule type" value="Genomic_DNA"/>
</dbReference>
<keyword evidence="4" id="KW-1185">Reference proteome</keyword>
<dbReference type="InterPro" id="IPR029045">
    <property type="entry name" value="ClpP/crotonase-like_dom_sf"/>
</dbReference>
<comment type="caution">
    <text evidence="3">The sequence shown here is derived from an EMBL/GenBank/DDBJ whole genome shotgun (WGS) entry which is preliminary data.</text>
</comment>
<evidence type="ECO:0000313" key="3">
    <source>
        <dbReference type="EMBL" id="RIX29049.1"/>
    </source>
</evidence>
<dbReference type="CDD" id="cd07563">
    <property type="entry name" value="Peptidase_S41_IRBP"/>
    <property type="match status" value="1"/>
</dbReference>
<dbReference type="Proteomes" id="UP000285023">
    <property type="component" value="Unassembled WGS sequence"/>
</dbReference>
<dbReference type="SUPFAM" id="SSF52096">
    <property type="entry name" value="ClpP/crotonase"/>
    <property type="match status" value="1"/>
</dbReference>
<dbReference type="PANTHER" id="PTHR11261">
    <property type="entry name" value="INTERPHOTORECEPTOR RETINOID-BINDING PROTEIN"/>
    <property type="match status" value="1"/>
</dbReference>
<dbReference type="Pfam" id="PF03572">
    <property type="entry name" value="Peptidase_S41"/>
    <property type="match status" value="1"/>
</dbReference>
<dbReference type="Pfam" id="PF11918">
    <property type="entry name" value="Peptidase_S41_N"/>
    <property type="match status" value="1"/>
</dbReference>
<dbReference type="InterPro" id="IPR005151">
    <property type="entry name" value="Tail-specific_protease"/>
</dbReference>
<accession>A0A418PZK0</accession>
<dbReference type="PANTHER" id="PTHR11261:SF3">
    <property type="entry name" value="RETINOL-BINDING PROTEIN 3"/>
    <property type="match status" value="1"/>
</dbReference>
<dbReference type="Gene3D" id="3.30.750.44">
    <property type="match status" value="1"/>
</dbReference>
<evidence type="ECO:0000256" key="1">
    <source>
        <dbReference type="SAM" id="MobiDB-lite"/>
    </source>
</evidence>
<dbReference type="GO" id="GO:0008236">
    <property type="term" value="F:serine-type peptidase activity"/>
    <property type="evidence" value="ECO:0007669"/>
    <property type="project" value="InterPro"/>
</dbReference>
<dbReference type="Gene3D" id="3.90.226.10">
    <property type="entry name" value="2-enoyl-CoA Hydratase, Chain A, domain 1"/>
    <property type="match status" value="1"/>
</dbReference>
<protein>
    <recommendedName>
        <fullName evidence="2">Tail specific protease domain-containing protein</fullName>
    </recommendedName>
</protein>
<dbReference type="GO" id="GO:0006508">
    <property type="term" value="P:proteolysis"/>
    <property type="evidence" value="ECO:0007669"/>
    <property type="project" value="InterPro"/>
</dbReference>
<reference evidence="3 4" key="1">
    <citation type="submission" date="2018-09" db="EMBL/GenBank/DDBJ databases">
        <title>Sphingomonas sp. DAC4.</title>
        <authorList>
            <person name="Seo T."/>
        </authorList>
    </citation>
    <scope>NUCLEOTIDE SEQUENCE [LARGE SCALE GENOMIC DNA]</scope>
    <source>
        <strain evidence="3 4">DAC4</strain>
    </source>
</reference>
<evidence type="ECO:0000313" key="4">
    <source>
        <dbReference type="Proteomes" id="UP000285023"/>
    </source>
</evidence>
<feature type="domain" description="Tail specific protease" evidence="2">
    <location>
        <begin position="159"/>
        <end position="388"/>
    </location>
</feature>
<proteinExistence type="predicted"/>
<feature type="region of interest" description="Disordered" evidence="1">
    <location>
        <begin position="1"/>
        <end position="23"/>
    </location>
</feature>
<feature type="compositionally biased region" description="Polar residues" evidence="1">
    <location>
        <begin position="9"/>
        <end position="18"/>
    </location>
</feature>
<sequence>MHVERSSPYGCSQGQCGRTQGCRAPRTGWRCPDPIVRPLTGPILPSLHWIPDLLRNLLLAAAAAPVLAIATLAVAQTAPQAPPARQLPAGASLKLEQGEGRDVAEKLATELTANFVYADQGRAYATMLRANAASGRYDQGTRQELADRMTEDLQAIQKDGHLHVAVAEEEVRGQGGGGPGIPKHWPPLIQSAKEIAPGIAYIRFTAFMSTDEEIAAVRKFMSEHQDAKTFIFDLRNHHGGRLGEMDVIFPYLFATKTPLVTMEMRRSIFDANGSPFGDAPTLEIVKDASYMRATHYALPGEATPARDAKVYLLTSNRTGSAGEHFSLAFKSTGRAMLIGEATAGANHFGGMTEVGKNFAAFIPVGRTFDIKTGKDWEGDGVAPDIAVDPTQALVVALEKAGLSHEEAVRLNATEIPAEPVHRDKLRAR</sequence>
<organism evidence="3 4">
    <name type="scientific">Sphingomonas edaphi</name>
    <dbReference type="NCBI Taxonomy" id="2315689"/>
    <lineage>
        <taxon>Bacteria</taxon>
        <taxon>Pseudomonadati</taxon>
        <taxon>Pseudomonadota</taxon>
        <taxon>Alphaproteobacteria</taxon>
        <taxon>Sphingomonadales</taxon>
        <taxon>Sphingomonadaceae</taxon>
        <taxon>Sphingomonas</taxon>
    </lineage>
</organism>
<dbReference type="SMART" id="SM00245">
    <property type="entry name" value="TSPc"/>
    <property type="match status" value="1"/>
</dbReference>
<dbReference type="AlphaFoldDB" id="A0A418PZK0"/>
<evidence type="ECO:0000259" key="2">
    <source>
        <dbReference type="SMART" id="SM00245"/>
    </source>
</evidence>